<feature type="binding site" evidence="6">
    <location>
        <position position="9"/>
    </location>
    <ligand>
        <name>Mn(2+)</name>
        <dbReference type="ChEBI" id="CHEBI:29035"/>
        <label>1</label>
    </ligand>
</feature>
<dbReference type="HAMAP" id="MF_00740">
    <property type="entry name" value="Phosphopentomut"/>
    <property type="match status" value="1"/>
</dbReference>
<gene>
    <name evidence="6" type="primary">deoB</name>
    <name evidence="9" type="ORF">SAMN05192543_102613</name>
</gene>
<feature type="binding site" evidence="6">
    <location>
        <position position="344"/>
    </location>
    <ligand>
        <name>Mn(2+)</name>
        <dbReference type="ChEBI" id="CHEBI:29035"/>
        <label>1</label>
    </ligand>
</feature>
<feature type="binding site" evidence="6">
    <location>
        <position position="343"/>
    </location>
    <ligand>
        <name>Mn(2+)</name>
        <dbReference type="ChEBI" id="CHEBI:29035"/>
        <label>1</label>
    </ligand>
</feature>
<evidence type="ECO:0000256" key="4">
    <source>
        <dbReference type="ARBA" id="ARBA00023211"/>
    </source>
</evidence>
<feature type="binding site" evidence="6">
    <location>
        <position position="302"/>
    </location>
    <ligand>
        <name>Mn(2+)</name>
        <dbReference type="ChEBI" id="CHEBI:29035"/>
        <label>2</label>
    </ligand>
</feature>
<dbReference type="InterPro" id="IPR017850">
    <property type="entry name" value="Alkaline_phosphatase_core_sf"/>
</dbReference>
<comment type="pathway">
    <text evidence="6">Carbohydrate degradation; 2-deoxy-D-ribose 1-phosphate degradation; D-glyceraldehyde 3-phosphate and acetaldehyde from 2-deoxy-alpha-D-ribose 1-phosphate: step 1/2.</text>
</comment>
<dbReference type="SUPFAM" id="SSF143856">
    <property type="entry name" value="DeoB insert domain-like"/>
    <property type="match status" value="1"/>
</dbReference>
<keyword evidence="3 6" id="KW-0479">Metal-binding</keyword>
<dbReference type="Gene3D" id="3.30.70.1250">
    <property type="entry name" value="Phosphopentomutase"/>
    <property type="match status" value="1"/>
</dbReference>
<evidence type="ECO:0000256" key="7">
    <source>
        <dbReference type="NCBIfam" id="TIGR01696"/>
    </source>
</evidence>
<comment type="similarity">
    <text evidence="1 6">Belongs to the phosphopentomutase family.</text>
</comment>
<dbReference type="NCBIfam" id="TIGR01696">
    <property type="entry name" value="deoB"/>
    <property type="match status" value="1"/>
</dbReference>
<feature type="domain" description="Metalloenzyme" evidence="8">
    <location>
        <begin position="1"/>
        <end position="393"/>
    </location>
</feature>
<dbReference type="RefSeq" id="WP_091010338.1">
    <property type="nucleotide sequence ID" value="NZ_CP041745.1"/>
</dbReference>
<dbReference type="UniPathway" id="UPA00087">
    <property type="reaction ID" value="UER00173"/>
</dbReference>
<dbReference type="GO" id="GO:0000287">
    <property type="term" value="F:magnesium ion binding"/>
    <property type="evidence" value="ECO:0007669"/>
    <property type="project" value="UniProtKB-UniRule"/>
</dbReference>
<dbReference type="EC" id="5.4.2.7" evidence="6 7"/>
<feature type="binding site" evidence="6">
    <location>
        <position position="307"/>
    </location>
    <ligand>
        <name>Mn(2+)</name>
        <dbReference type="ChEBI" id="CHEBI:29035"/>
        <label>2</label>
    </ligand>
</feature>
<evidence type="ECO:0000256" key="2">
    <source>
        <dbReference type="ARBA" id="ARBA00022490"/>
    </source>
</evidence>
<dbReference type="InterPro" id="IPR006124">
    <property type="entry name" value="Metalloenzyme"/>
</dbReference>
<evidence type="ECO:0000313" key="9">
    <source>
        <dbReference type="EMBL" id="SFI25116.1"/>
    </source>
</evidence>
<protein>
    <recommendedName>
        <fullName evidence="6 7">Phosphopentomutase</fullName>
        <ecNumber evidence="6 7">5.4.2.7</ecNumber>
    </recommendedName>
    <alternativeName>
        <fullName evidence="6">Phosphodeoxyribomutase</fullName>
    </alternativeName>
</protein>
<comment type="catalytic activity">
    <reaction evidence="6">
        <text>alpha-D-ribose 1-phosphate = D-ribose 5-phosphate</text>
        <dbReference type="Rhea" id="RHEA:18793"/>
        <dbReference type="ChEBI" id="CHEBI:57720"/>
        <dbReference type="ChEBI" id="CHEBI:78346"/>
        <dbReference type="EC" id="5.4.2.7"/>
    </reaction>
</comment>
<dbReference type="PIRSF" id="PIRSF001491">
    <property type="entry name" value="Ppentomutase"/>
    <property type="match status" value="1"/>
</dbReference>
<comment type="cofactor">
    <cofactor evidence="6">
        <name>Mn(2+)</name>
        <dbReference type="ChEBI" id="CHEBI:29035"/>
    </cofactor>
    <text evidence="6">Binds 2 manganese ions.</text>
</comment>
<keyword evidence="5 6" id="KW-0413">Isomerase</keyword>
<name>A0A1I3GNV9_9BURK</name>
<dbReference type="FunFam" id="3.30.70.1250:FF:000001">
    <property type="entry name" value="Phosphopentomutase"/>
    <property type="match status" value="1"/>
</dbReference>
<evidence type="ECO:0000256" key="1">
    <source>
        <dbReference type="ARBA" id="ARBA00010373"/>
    </source>
</evidence>
<dbReference type="PANTHER" id="PTHR21110">
    <property type="entry name" value="PHOSPHOPENTOMUTASE"/>
    <property type="match status" value="1"/>
</dbReference>
<dbReference type="AlphaFoldDB" id="A0A1I3GNV9"/>
<sequence length="416" mass="44588">MRAIILILDSLGVGAAPDAVRFGDVGADTLGHIAASCARGEAEVGRSGPLRIPHLEQLGIGLANQLATGALAPGFTATPTLIGAYGAARELSSGKDTPSGHWELAGVPARFDWGYFEQPTHTFPPELLDALVRRAGLPGYLGNCHASGTTILDALGEEHRASGKPIFYTSADSVFQIACHEETFGLQRLYDLCEIAREEVDRYNICRVIARPFTGDAQHGFTRTPNRRDLAVPPPAATVLEKLAAAGGEVVSIGKIADIYAHVGITRKIKAHGLDGLWQATFDAVRETPDFSIVMTNFVDFDQNFGHRRNTPGYAAALEYFDTRLPELYDLLADDDVVILSADHGCDPTWPGTDHTREHVPVLVYGKRVTPGSLGVRESFADVGQSLADWFGLTPFADGVSFLSARPAPHAPSAPQ</sequence>
<dbReference type="EMBL" id="FOQU01000002">
    <property type="protein sequence ID" value="SFI25116.1"/>
    <property type="molecule type" value="Genomic_DNA"/>
</dbReference>
<dbReference type="GO" id="GO:0008973">
    <property type="term" value="F:phosphopentomutase activity"/>
    <property type="evidence" value="ECO:0007669"/>
    <property type="project" value="UniProtKB-UniRule"/>
</dbReference>
<evidence type="ECO:0000256" key="6">
    <source>
        <dbReference type="HAMAP-Rule" id="MF_00740"/>
    </source>
</evidence>
<keyword evidence="2 6" id="KW-0963">Cytoplasm</keyword>
<evidence type="ECO:0000259" key="8">
    <source>
        <dbReference type="Pfam" id="PF01676"/>
    </source>
</evidence>
<dbReference type="STRING" id="420953.SAMN05192543_102613"/>
<organism evidence="9 10">
    <name type="scientific">Paraburkholderia megapolitana</name>
    <dbReference type="NCBI Taxonomy" id="420953"/>
    <lineage>
        <taxon>Bacteria</taxon>
        <taxon>Pseudomonadati</taxon>
        <taxon>Pseudomonadota</taxon>
        <taxon>Betaproteobacteria</taxon>
        <taxon>Burkholderiales</taxon>
        <taxon>Burkholderiaceae</taxon>
        <taxon>Paraburkholderia</taxon>
    </lineage>
</organism>
<comment type="catalytic activity">
    <reaction evidence="6">
        <text>2-deoxy-alpha-D-ribose 1-phosphate = 2-deoxy-D-ribose 5-phosphate</text>
        <dbReference type="Rhea" id="RHEA:27658"/>
        <dbReference type="ChEBI" id="CHEBI:57259"/>
        <dbReference type="ChEBI" id="CHEBI:62877"/>
        <dbReference type="EC" id="5.4.2.7"/>
    </reaction>
</comment>
<dbReference type="GO" id="GO:0009117">
    <property type="term" value="P:nucleotide metabolic process"/>
    <property type="evidence" value="ECO:0007669"/>
    <property type="project" value="UniProtKB-UniRule"/>
</dbReference>
<dbReference type="Gene3D" id="3.40.720.10">
    <property type="entry name" value="Alkaline Phosphatase, subunit A"/>
    <property type="match status" value="1"/>
</dbReference>
<dbReference type="InterPro" id="IPR024052">
    <property type="entry name" value="Phosphopentomutase_DeoB_cap_sf"/>
</dbReference>
<dbReference type="SUPFAM" id="SSF53649">
    <property type="entry name" value="Alkaline phosphatase-like"/>
    <property type="match status" value="1"/>
</dbReference>
<accession>A0A1I3GNV9</accession>
<dbReference type="PANTHER" id="PTHR21110:SF0">
    <property type="entry name" value="PHOSPHOPENTOMUTASE"/>
    <property type="match status" value="1"/>
</dbReference>
<dbReference type="Pfam" id="PF01676">
    <property type="entry name" value="Metalloenzyme"/>
    <property type="match status" value="1"/>
</dbReference>
<dbReference type="OrthoDB" id="9769930at2"/>
<feature type="binding site" evidence="6">
    <location>
        <position position="355"/>
    </location>
    <ligand>
        <name>Mn(2+)</name>
        <dbReference type="ChEBI" id="CHEBI:29035"/>
        <label>2</label>
    </ligand>
</feature>
<dbReference type="InterPro" id="IPR010045">
    <property type="entry name" value="DeoB"/>
</dbReference>
<dbReference type="CDD" id="cd16009">
    <property type="entry name" value="PPM"/>
    <property type="match status" value="1"/>
</dbReference>
<dbReference type="GO" id="GO:0030145">
    <property type="term" value="F:manganese ion binding"/>
    <property type="evidence" value="ECO:0007669"/>
    <property type="project" value="UniProtKB-UniRule"/>
</dbReference>
<evidence type="ECO:0000256" key="5">
    <source>
        <dbReference type="ARBA" id="ARBA00023235"/>
    </source>
</evidence>
<comment type="function">
    <text evidence="6">Isomerase that catalyzes the conversion of deoxy-ribose 1-phosphate (dRib-1-P) and ribose 1-phosphate (Rib-1-P) to deoxy-ribose 5-phosphate (dRib-5-P) and ribose 5-phosphate (Rib-5-P), respectively.</text>
</comment>
<dbReference type="GO" id="GO:0006015">
    <property type="term" value="P:5-phosphoribose 1-diphosphate biosynthetic process"/>
    <property type="evidence" value="ECO:0007669"/>
    <property type="project" value="UniProtKB-UniPathway"/>
</dbReference>
<dbReference type="GO" id="GO:0005829">
    <property type="term" value="C:cytosol"/>
    <property type="evidence" value="ECO:0007669"/>
    <property type="project" value="TreeGrafter"/>
</dbReference>
<keyword evidence="10" id="KW-1185">Reference proteome</keyword>
<dbReference type="GO" id="GO:0043094">
    <property type="term" value="P:metabolic compound salvage"/>
    <property type="evidence" value="ECO:0007669"/>
    <property type="project" value="UniProtKB-UniRule"/>
</dbReference>
<evidence type="ECO:0000313" key="10">
    <source>
        <dbReference type="Proteomes" id="UP000199548"/>
    </source>
</evidence>
<dbReference type="Proteomes" id="UP000199548">
    <property type="component" value="Unassembled WGS sequence"/>
</dbReference>
<evidence type="ECO:0000256" key="3">
    <source>
        <dbReference type="ARBA" id="ARBA00022723"/>
    </source>
</evidence>
<reference evidence="9 10" key="1">
    <citation type="submission" date="2016-10" db="EMBL/GenBank/DDBJ databases">
        <authorList>
            <person name="de Groot N.N."/>
        </authorList>
    </citation>
    <scope>NUCLEOTIDE SEQUENCE [LARGE SCALE GENOMIC DNA]</scope>
    <source>
        <strain evidence="9 10">LMG 23650</strain>
    </source>
</reference>
<proteinExistence type="inferred from homology"/>
<comment type="subcellular location">
    <subcellularLocation>
        <location evidence="6">Cytoplasm</location>
    </subcellularLocation>
</comment>
<keyword evidence="4 6" id="KW-0464">Manganese</keyword>
<dbReference type="NCBIfam" id="NF003766">
    <property type="entry name" value="PRK05362.1"/>
    <property type="match status" value="1"/>
</dbReference>
<dbReference type="GO" id="GO:0006018">
    <property type="term" value="P:2-deoxyribose 1-phosphate catabolic process"/>
    <property type="evidence" value="ECO:0007669"/>
    <property type="project" value="UniProtKB-UniRule"/>
</dbReference>